<name>A0ABT7HKL4_9FUSO</name>
<protein>
    <submittedName>
        <fullName evidence="2">Divergent PAP2 family protein</fullName>
    </submittedName>
</protein>
<evidence type="ECO:0000313" key="2">
    <source>
        <dbReference type="EMBL" id="MDK9580510.1"/>
    </source>
</evidence>
<accession>A0ABT7HKL4</accession>
<dbReference type="PANTHER" id="PTHR31446">
    <property type="entry name" value="ACID PHOSPHATASE/VANADIUM-DEPENDENT HALOPEROXIDASE-RELATED PROTEIN"/>
    <property type="match status" value="1"/>
</dbReference>
<keyword evidence="1" id="KW-0812">Transmembrane</keyword>
<dbReference type="EMBL" id="JASSPP010000004">
    <property type="protein sequence ID" value="MDK9580510.1"/>
    <property type="molecule type" value="Genomic_DNA"/>
</dbReference>
<organism evidence="2 3">
    <name type="scientific">Sneathia sanguinegens</name>
    <dbReference type="NCBI Taxonomy" id="40543"/>
    <lineage>
        <taxon>Bacteria</taxon>
        <taxon>Fusobacteriati</taxon>
        <taxon>Fusobacteriota</taxon>
        <taxon>Fusobacteriia</taxon>
        <taxon>Fusobacteriales</taxon>
        <taxon>Leptotrichiaceae</taxon>
        <taxon>Sneathia</taxon>
    </lineage>
</organism>
<dbReference type="PANTHER" id="PTHR31446:SF29">
    <property type="entry name" value="ACID PHOSPHATASE_VANADIUM-DEPENDENT HALOPEROXIDASE-RELATED PROTEIN"/>
    <property type="match status" value="1"/>
</dbReference>
<keyword evidence="3" id="KW-1185">Reference proteome</keyword>
<proteinExistence type="predicted"/>
<comment type="caution">
    <text evidence="2">The sequence shown here is derived from an EMBL/GenBank/DDBJ whole genome shotgun (WGS) entry which is preliminary data.</text>
</comment>
<feature type="transmembrane region" description="Helical" evidence="1">
    <location>
        <begin position="12"/>
        <end position="32"/>
    </location>
</feature>
<keyword evidence="1" id="KW-0472">Membrane</keyword>
<gene>
    <name evidence="2" type="ORF">QQA45_03140</name>
</gene>
<sequence>MSKGIILNNRILDIVILCVVVAQAIKIISPIFKGKKLDFSKIFETGGMPSSHSASVGSLCTALALVYGTSNPLFTISFVLAIVVMYDATGIRREAGKHAKALNRIMISDKDLFKSEEFKSFKEFLGHTPFEVAMGCLLGIVLTILFRGYLV</sequence>
<keyword evidence="1" id="KW-1133">Transmembrane helix</keyword>
<evidence type="ECO:0000256" key="1">
    <source>
        <dbReference type="SAM" id="Phobius"/>
    </source>
</evidence>
<feature type="transmembrane region" description="Helical" evidence="1">
    <location>
        <begin position="132"/>
        <end position="150"/>
    </location>
</feature>
<feature type="transmembrane region" description="Helical" evidence="1">
    <location>
        <begin position="73"/>
        <end position="91"/>
    </location>
</feature>
<dbReference type="RefSeq" id="WP_285152828.1">
    <property type="nucleotide sequence ID" value="NZ_JASSPP010000004.1"/>
</dbReference>
<dbReference type="InterPro" id="IPR003832">
    <property type="entry name" value="DUF212"/>
</dbReference>
<dbReference type="Proteomes" id="UP001225134">
    <property type="component" value="Unassembled WGS sequence"/>
</dbReference>
<evidence type="ECO:0000313" key="3">
    <source>
        <dbReference type="Proteomes" id="UP001225134"/>
    </source>
</evidence>
<dbReference type="Pfam" id="PF02681">
    <property type="entry name" value="DUF212"/>
    <property type="match status" value="1"/>
</dbReference>
<reference evidence="2 3" key="1">
    <citation type="submission" date="2023-06" db="EMBL/GenBank/DDBJ databases">
        <title>Antibody response to the Sneathia vaginalis cytopathogenic toxin A during pregnancy.</title>
        <authorList>
            <person name="Mccoy Z.T."/>
            <person name="Serrano M.G."/>
            <person name="Spaine K."/>
            <person name="Edwards D.J."/>
            <person name="Buck G.A."/>
            <person name="Jefferson K."/>
        </authorList>
    </citation>
    <scope>NUCLEOTIDE SEQUENCE [LARGE SCALE GENOMIC DNA]</scope>
    <source>
        <strain evidence="2 3">CCUG 42621</strain>
    </source>
</reference>